<dbReference type="OrthoDB" id="9773354at2"/>
<accession>A0A5B8U568</accession>
<feature type="region of interest" description="Disordered" evidence="1">
    <location>
        <begin position="1"/>
        <end position="45"/>
    </location>
</feature>
<dbReference type="KEGG" id="bsol:FSW04_10885"/>
<evidence type="ECO:0000259" key="2">
    <source>
        <dbReference type="Pfam" id="PF13473"/>
    </source>
</evidence>
<dbReference type="InterPro" id="IPR028096">
    <property type="entry name" value="EfeO_Cupredoxin"/>
</dbReference>
<dbReference type="InterPro" id="IPR008972">
    <property type="entry name" value="Cupredoxin"/>
</dbReference>
<feature type="compositionally biased region" description="Basic and acidic residues" evidence="1">
    <location>
        <begin position="24"/>
        <end position="37"/>
    </location>
</feature>
<organism evidence="3 4">
    <name type="scientific">Baekduia soli</name>
    <dbReference type="NCBI Taxonomy" id="496014"/>
    <lineage>
        <taxon>Bacteria</taxon>
        <taxon>Bacillati</taxon>
        <taxon>Actinomycetota</taxon>
        <taxon>Thermoleophilia</taxon>
        <taxon>Solirubrobacterales</taxon>
        <taxon>Baekduiaceae</taxon>
        <taxon>Baekduia</taxon>
    </lineage>
</organism>
<keyword evidence="4" id="KW-1185">Reference proteome</keyword>
<dbReference type="AlphaFoldDB" id="A0A5B8U568"/>
<evidence type="ECO:0000313" key="3">
    <source>
        <dbReference type="EMBL" id="QEC48025.1"/>
    </source>
</evidence>
<gene>
    <name evidence="3" type="ORF">FSW04_10885</name>
</gene>
<reference evidence="3 4" key="1">
    <citation type="journal article" date="2018" name="J. Microbiol.">
        <title>Baekduia soli gen. nov., sp. nov., a novel bacterium isolated from the soil of Baekdu Mountain and proposal of a novel family name, Baekduiaceae fam. nov.</title>
        <authorList>
            <person name="An D.S."/>
            <person name="Siddiqi M.Z."/>
            <person name="Kim K.H."/>
            <person name="Yu H.S."/>
            <person name="Im W.T."/>
        </authorList>
    </citation>
    <scope>NUCLEOTIDE SEQUENCE [LARGE SCALE GENOMIC DNA]</scope>
    <source>
        <strain evidence="3 4">BR7-21</strain>
    </source>
</reference>
<protein>
    <recommendedName>
        <fullName evidence="2">EfeO-type cupredoxin-like domain-containing protein</fullName>
    </recommendedName>
</protein>
<proteinExistence type="predicted"/>
<evidence type="ECO:0000256" key="1">
    <source>
        <dbReference type="SAM" id="MobiDB-lite"/>
    </source>
</evidence>
<dbReference type="Gene3D" id="2.60.40.420">
    <property type="entry name" value="Cupredoxins - blue copper proteins"/>
    <property type="match status" value="1"/>
</dbReference>
<dbReference type="EMBL" id="CP042430">
    <property type="protein sequence ID" value="QEC48025.1"/>
    <property type="molecule type" value="Genomic_DNA"/>
</dbReference>
<feature type="domain" description="EfeO-type cupredoxin-like" evidence="2">
    <location>
        <begin position="105"/>
        <end position="193"/>
    </location>
</feature>
<dbReference type="Proteomes" id="UP000321805">
    <property type="component" value="Chromosome"/>
</dbReference>
<evidence type="ECO:0000313" key="4">
    <source>
        <dbReference type="Proteomes" id="UP000321805"/>
    </source>
</evidence>
<name>A0A5B8U568_9ACTN</name>
<dbReference type="Pfam" id="PF13473">
    <property type="entry name" value="Cupredoxin_1"/>
    <property type="match status" value="1"/>
</dbReference>
<dbReference type="RefSeq" id="WP_146919142.1">
    <property type="nucleotide sequence ID" value="NZ_CP042430.1"/>
</dbReference>
<sequence length="212" mass="22149">MEATGGDPGRRITPLRSNLKWSHHALDPDPERQRTSPDAEQQDQSRFDAGVQRFGRVALGAAGGLGVLAALAMSTIAMVDRHAGPTTTVVVRTPAAAVTAPAPAAAAAAPISLTVAGGNKKGPDGKMHDSYSKTDFAVTAGQPLTLNITNKDDAPHSITSPAAGVDIIVKPGTHTYTLTVAKSGRFFWYCKLPCDDWAMKHAGFMAGYITAT</sequence>
<dbReference type="SUPFAM" id="SSF49503">
    <property type="entry name" value="Cupredoxins"/>
    <property type="match status" value="1"/>
</dbReference>